<dbReference type="GO" id="GO:0005737">
    <property type="term" value="C:cytoplasm"/>
    <property type="evidence" value="ECO:0007669"/>
    <property type="project" value="UniProtKB-SubCell"/>
</dbReference>
<evidence type="ECO:0000256" key="4">
    <source>
        <dbReference type="HAMAP-Rule" id="MF_01384"/>
    </source>
</evidence>
<evidence type="ECO:0000256" key="2">
    <source>
        <dbReference type="ARBA" id="ARBA00022988"/>
    </source>
</evidence>
<comment type="caution">
    <text evidence="5">The sequence shown here is derived from an EMBL/GenBank/DDBJ whole genome shotgun (WGS) entry which is preliminary data.</text>
</comment>
<keyword evidence="6" id="KW-1185">Reference proteome</keyword>
<accession>A0A0F3IJB8</accession>
<name>A0A0F3IJB8_9GAMM</name>
<dbReference type="PANTHER" id="PTHR33643">
    <property type="entry name" value="UREASE ACCESSORY PROTEIN D"/>
    <property type="match status" value="1"/>
</dbReference>
<proteinExistence type="inferred from homology"/>
<comment type="subcellular location">
    <subcellularLocation>
        <location evidence="4">Cytoplasm</location>
    </subcellularLocation>
</comment>
<dbReference type="PATRIC" id="fig|1632867.3.peg.5604"/>
<dbReference type="Proteomes" id="UP000033684">
    <property type="component" value="Unassembled WGS sequence"/>
</dbReference>
<reference evidence="5 6" key="2">
    <citation type="journal article" date="2016" name="Microb. Ecol.">
        <title>Genome Characteristics of a Novel Type I Methanotroph (Sn10-6) Isolated from a Flooded Indian Rice Field.</title>
        <authorList>
            <person name="Rahalkar M.C."/>
            <person name="Pandit P.S."/>
            <person name="Dhakephalkar P.K."/>
            <person name="Pore S."/>
            <person name="Arora P."/>
            <person name="Kapse N."/>
        </authorList>
    </citation>
    <scope>NUCLEOTIDE SEQUENCE [LARGE SCALE GENOMIC DNA]</scope>
    <source>
        <strain evidence="5 6">Sn10-6</strain>
    </source>
</reference>
<keyword evidence="4" id="KW-0963">Cytoplasm</keyword>
<dbReference type="AlphaFoldDB" id="A0A0F3IJB8"/>
<dbReference type="EMBL" id="LAJX01000089">
    <property type="protein sequence ID" value="KJV06767.1"/>
    <property type="molecule type" value="Genomic_DNA"/>
</dbReference>
<evidence type="ECO:0000313" key="6">
    <source>
        <dbReference type="Proteomes" id="UP000033684"/>
    </source>
</evidence>
<keyword evidence="3 4" id="KW-0143">Chaperone</keyword>
<gene>
    <name evidence="4" type="primary">ureD</name>
    <name evidence="5" type="ORF">VZ94_09175</name>
</gene>
<keyword evidence="2 4" id="KW-0996">Nickel insertion</keyword>
<dbReference type="GO" id="GO:0016151">
    <property type="term" value="F:nickel cation binding"/>
    <property type="evidence" value="ECO:0007669"/>
    <property type="project" value="UniProtKB-UniRule"/>
</dbReference>
<dbReference type="OrthoDB" id="9798842at2"/>
<evidence type="ECO:0000256" key="1">
    <source>
        <dbReference type="ARBA" id="ARBA00007177"/>
    </source>
</evidence>
<comment type="similarity">
    <text evidence="1 4">Belongs to the UreD family.</text>
</comment>
<dbReference type="PANTHER" id="PTHR33643:SF1">
    <property type="entry name" value="UREASE ACCESSORY PROTEIN D"/>
    <property type="match status" value="1"/>
</dbReference>
<reference evidence="6" key="1">
    <citation type="submission" date="2015-03" db="EMBL/GenBank/DDBJ databases">
        <title>Draft genome sequence of a novel methanotroph (Sn10-6) isolated from flooded ricefield rhizosphere in India.</title>
        <authorList>
            <person name="Pandit P.S."/>
            <person name="Pore S.D."/>
            <person name="Arora P."/>
            <person name="Kapse N.G."/>
            <person name="Dhakephalkar P.K."/>
            <person name="Rahalkar M.C."/>
        </authorList>
    </citation>
    <scope>NUCLEOTIDE SEQUENCE [LARGE SCALE GENOMIC DNA]</scope>
    <source>
        <strain evidence="6">Sn10-6</strain>
    </source>
</reference>
<evidence type="ECO:0000313" key="5">
    <source>
        <dbReference type="EMBL" id="KJV06767.1"/>
    </source>
</evidence>
<organism evidence="5 6">
    <name type="scientific">Methylocucumis oryzae</name>
    <dbReference type="NCBI Taxonomy" id="1632867"/>
    <lineage>
        <taxon>Bacteria</taxon>
        <taxon>Pseudomonadati</taxon>
        <taxon>Pseudomonadota</taxon>
        <taxon>Gammaproteobacteria</taxon>
        <taxon>Methylococcales</taxon>
        <taxon>Methylococcaceae</taxon>
        <taxon>Methylocucumis</taxon>
    </lineage>
</organism>
<comment type="function">
    <text evidence="4">Required for maturation of urease via the functional incorporation of the urease nickel metallocenter.</text>
</comment>
<protein>
    <recommendedName>
        <fullName evidence="4">Urease accessory protein UreD</fullName>
    </recommendedName>
</protein>
<comment type="subunit">
    <text evidence="4">UreD, UreF and UreG form a complex that acts as a GTP-hydrolysis-dependent molecular chaperone, activating the urease apoprotein by helping to assemble the nickel containing metallocenter of UreC. The UreE protein probably delivers the nickel.</text>
</comment>
<dbReference type="RefSeq" id="WP_045778991.1">
    <property type="nucleotide sequence ID" value="NZ_LAJX01000089.1"/>
</dbReference>
<dbReference type="InterPro" id="IPR002669">
    <property type="entry name" value="UreD"/>
</dbReference>
<sequence>MQPGWQAQLQLGFAARYGKTILTQRRHNGPLTLQRPFYPEGEVCHVYLLHPPGGVVAGDQLLIKAHAETESAALITTPAATKFYRSEGLVAQQTTRLSVAVGASMEWLPQETIIYQGAQVSCDNYIDLAQGARFIGWEQLALGRPAADEGFAQGSVTMNWHIRRDNELLYRERLVITPESFAANWGLQGQSACATLFAYPATPHELHRVQALMDTQSGYGVTLIDELLICRALAARADSLRAFYQRLWQVLRPNIMQRQPCAPRIWFT</sequence>
<dbReference type="HAMAP" id="MF_01384">
    <property type="entry name" value="UreD"/>
    <property type="match status" value="1"/>
</dbReference>
<evidence type="ECO:0000256" key="3">
    <source>
        <dbReference type="ARBA" id="ARBA00023186"/>
    </source>
</evidence>
<dbReference type="Pfam" id="PF01774">
    <property type="entry name" value="UreD"/>
    <property type="match status" value="1"/>
</dbReference>